<evidence type="ECO:0000256" key="7">
    <source>
        <dbReference type="ARBA" id="ARBA00022989"/>
    </source>
</evidence>
<feature type="transmembrane region" description="Helical" evidence="10">
    <location>
        <begin position="192"/>
        <end position="211"/>
    </location>
</feature>
<evidence type="ECO:0000256" key="3">
    <source>
        <dbReference type="ARBA" id="ARBA00007222"/>
    </source>
</evidence>
<dbReference type="GO" id="GO:0004169">
    <property type="term" value="F:dolichyl-phosphate-mannose-protein mannosyltransferase activity"/>
    <property type="evidence" value="ECO:0007669"/>
    <property type="project" value="UniProtKB-UniRule"/>
</dbReference>
<evidence type="ECO:0000256" key="9">
    <source>
        <dbReference type="ARBA" id="ARBA00093617"/>
    </source>
</evidence>
<feature type="transmembrane region" description="Helical" evidence="10">
    <location>
        <begin position="267"/>
        <end position="286"/>
    </location>
</feature>
<keyword evidence="10" id="KW-1003">Cell membrane</keyword>
<evidence type="ECO:0000313" key="13">
    <source>
        <dbReference type="EMBL" id="KKS33232.1"/>
    </source>
</evidence>
<feature type="domain" description="Protein O-mannosyl-transferase C-terminal four TM" evidence="12">
    <location>
        <begin position="293"/>
        <end position="378"/>
    </location>
</feature>
<dbReference type="InterPro" id="IPR032421">
    <property type="entry name" value="PMT_4TMC"/>
</dbReference>
<comment type="subcellular location">
    <subcellularLocation>
        <location evidence="10">Cell membrane</location>
    </subcellularLocation>
    <subcellularLocation>
        <location evidence="1">Endomembrane system</location>
        <topology evidence="1">Multi-pass membrane protein</topology>
    </subcellularLocation>
</comment>
<protein>
    <recommendedName>
        <fullName evidence="9 10">Polyprenol-phosphate-mannose--protein mannosyltransferase</fullName>
        <ecNumber evidence="10">2.4.1.-</ecNumber>
    </recommendedName>
</protein>
<feature type="transmembrane region" description="Helical" evidence="10">
    <location>
        <begin position="293"/>
        <end position="309"/>
    </location>
</feature>
<feature type="transmembrane region" description="Helical" evidence="10">
    <location>
        <begin position="158"/>
        <end position="185"/>
    </location>
</feature>
<evidence type="ECO:0000256" key="10">
    <source>
        <dbReference type="RuleBase" id="RU367007"/>
    </source>
</evidence>
<keyword evidence="5 10" id="KW-0808">Transferase</keyword>
<comment type="pathway">
    <text evidence="2 10">Protein modification; protein glycosylation.</text>
</comment>
<dbReference type="AlphaFoldDB" id="A0A0G0Y928"/>
<keyword evidence="7 10" id="KW-1133">Transmembrane helix</keyword>
<keyword evidence="8 10" id="KW-0472">Membrane</keyword>
<accession>A0A0G0Y928</accession>
<dbReference type="STRING" id="1618356.UU93_C0001G0063"/>
<proteinExistence type="inferred from homology"/>
<evidence type="ECO:0000259" key="11">
    <source>
        <dbReference type="Pfam" id="PF02366"/>
    </source>
</evidence>
<feature type="domain" description="Protein O-mannosyl-transferase C-terminal four TM" evidence="12">
    <location>
        <begin position="217"/>
        <end position="286"/>
    </location>
</feature>
<evidence type="ECO:0000256" key="6">
    <source>
        <dbReference type="ARBA" id="ARBA00022692"/>
    </source>
</evidence>
<evidence type="ECO:0000313" key="14">
    <source>
        <dbReference type="Proteomes" id="UP000034160"/>
    </source>
</evidence>
<dbReference type="GO" id="GO:0012505">
    <property type="term" value="C:endomembrane system"/>
    <property type="evidence" value="ECO:0007669"/>
    <property type="project" value="UniProtKB-SubCell"/>
</dbReference>
<evidence type="ECO:0000256" key="8">
    <source>
        <dbReference type="ARBA" id="ARBA00023136"/>
    </source>
</evidence>
<dbReference type="Pfam" id="PF02366">
    <property type="entry name" value="PMT"/>
    <property type="match status" value="1"/>
</dbReference>
<keyword evidence="6 10" id="KW-0812">Transmembrane</keyword>
<comment type="similarity">
    <text evidence="3 10">Belongs to the glycosyltransferase 39 family.</text>
</comment>
<dbReference type="Pfam" id="PF16192">
    <property type="entry name" value="PMT_4TMC"/>
    <property type="match status" value="2"/>
</dbReference>
<dbReference type="UniPathway" id="UPA00378"/>
<dbReference type="EC" id="2.4.1.-" evidence="10"/>
<reference evidence="13 14" key="1">
    <citation type="journal article" date="2015" name="Nature">
        <title>rRNA introns, odd ribosomes, and small enigmatic genomes across a large radiation of phyla.</title>
        <authorList>
            <person name="Brown C.T."/>
            <person name="Hug L.A."/>
            <person name="Thomas B.C."/>
            <person name="Sharon I."/>
            <person name="Castelle C.J."/>
            <person name="Singh A."/>
            <person name="Wilkins M.J."/>
            <person name="Williams K.H."/>
            <person name="Banfield J.F."/>
        </authorList>
    </citation>
    <scope>NUCLEOTIDE SEQUENCE [LARGE SCALE GENOMIC DNA]</scope>
</reference>
<name>A0A0G0Y928_9BACT</name>
<gene>
    <name evidence="13" type="ORF">UU93_C0001G0063</name>
</gene>
<dbReference type="PANTHER" id="PTHR10050">
    <property type="entry name" value="DOLICHYL-PHOSPHATE-MANNOSE--PROTEIN MANNOSYLTRANSFERASE"/>
    <property type="match status" value="1"/>
</dbReference>
<dbReference type="PANTHER" id="PTHR10050:SF53">
    <property type="entry name" value="CHROMOSOME UNDETERMINED SCAFFOLD_67, WHOLE GENOME SHOTGUN SEQUENCE"/>
    <property type="match status" value="1"/>
</dbReference>
<evidence type="ECO:0000256" key="4">
    <source>
        <dbReference type="ARBA" id="ARBA00022676"/>
    </source>
</evidence>
<keyword evidence="4 10" id="KW-0328">Glycosyltransferase</keyword>
<feature type="transmembrane region" description="Helical" evidence="10">
    <location>
        <begin position="87"/>
        <end position="110"/>
    </location>
</feature>
<evidence type="ECO:0000259" key="12">
    <source>
        <dbReference type="Pfam" id="PF16192"/>
    </source>
</evidence>
<feature type="transmembrane region" description="Helical" evidence="10">
    <location>
        <begin position="344"/>
        <end position="364"/>
    </location>
</feature>
<evidence type="ECO:0000256" key="2">
    <source>
        <dbReference type="ARBA" id="ARBA00004922"/>
    </source>
</evidence>
<dbReference type="Proteomes" id="UP000034160">
    <property type="component" value="Unassembled WGS sequence"/>
</dbReference>
<comment type="caution">
    <text evidence="13">The sequence shown here is derived from an EMBL/GenBank/DDBJ whole genome shotgun (WGS) entry which is preliminary data.</text>
</comment>
<dbReference type="InterPro" id="IPR027005">
    <property type="entry name" value="PMT-like"/>
</dbReference>
<comment type="function">
    <text evidence="10">Protein O-mannosyltransferase that catalyzes the transfer of a single mannose residue from a polyprenol phospho-mannosyl lipidic donor to the hydroxyl group of selected serine and threonine residues in acceptor proteins.</text>
</comment>
<dbReference type="EMBL" id="LCCN01000001">
    <property type="protein sequence ID" value="KKS33232.1"/>
    <property type="molecule type" value="Genomic_DNA"/>
</dbReference>
<feature type="domain" description="ArnT-like N-terminal" evidence="11">
    <location>
        <begin position="8"/>
        <end position="194"/>
    </location>
</feature>
<dbReference type="InterPro" id="IPR003342">
    <property type="entry name" value="ArnT-like_N"/>
</dbReference>
<organism evidence="13 14">
    <name type="scientific">Candidatus Amesbacteria bacterium GW2011_GWA2_42_12</name>
    <dbReference type="NCBI Taxonomy" id="1618356"/>
    <lineage>
        <taxon>Bacteria</taxon>
        <taxon>Candidatus Amesiibacteriota</taxon>
    </lineage>
</organism>
<evidence type="ECO:0000256" key="1">
    <source>
        <dbReference type="ARBA" id="ARBA00004127"/>
    </source>
</evidence>
<feature type="transmembrane region" description="Helical" evidence="10">
    <location>
        <begin position="131"/>
        <end position="152"/>
    </location>
</feature>
<sequence>MHRKIVIILLAILVFTRLWRLDFPSHHYFDEVYHAFTAQQMLHGNKMAWEWWNTPPAGFAYEWTHPPLAKFGMVLGMKLVGDSALGWRLPGAILGILSGLLLYAICYRLSANKTTSLIALFLYTFDGLPLVMSRIGMNDIYIIFFVLLSLYLLLSRRIFLASIALGLALASKWSGLYFIPIYLFFVVRSKKFIYVLIPPLVYLAVYLPFFISGHSVNQFIELQKQMWWYHTRLKATHSYSSPAISWPIMYRPVWAFVEYSQKSTANIYIQGNPLIWWFGLMAIAVATWRRRPVLPLVGYYIFLLPWIISPRIMFIYHYFPSAIFMYLILADLARSLSKPIQIGLGVLIVFTWIIFSPRFFGISIPNQYLQYLLWFPSWH</sequence>
<evidence type="ECO:0000256" key="5">
    <source>
        <dbReference type="ARBA" id="ARBA00022679"/>
    </source>
</evidence>
<dbReference type="GO" id="GO:0005886">
    <property type="term" value="C:plasma membrane"/>
    <property type="evidence" value="ECO:0007669"/>
    <property type="project" value="UniProtKB-SubCell"/>
</dbReference>